<protein>
    <submittedName>
        <fullName evidence="1">Uncharacterized protein</fullName>
    </submittedName>
</protein>
<dbReference type="AlphaFoldDB" id="A0A438HFW6"/>
<dbReference type="Proteomes" id="UP000288805">
    <property type="component" value="Unassembled WGS sequence"/>
</dbReference>
<dbReference type="PANTHER" id="PTHR32166">
    <property type="entry name" value="OSJNBA0013A04.12 PROTEIN"/>
    <property type="match status" value="1"/>
</dbReference>
<accession>A0A438HFW6</accession>
<dbReference type="PANTHER" id="PTHR32166:SF63">
    <property type="entry name" value="HAT TRANSPOSON SUPERFAMILY PROTEIN"/>
    <property type="match status" value="1"/>
</dbReference>
<evidence type="ECO:0000313" key="1">
    <source>
        <dbReference type="EMBL" id="RVW83259.1"/>
    </source>
</evidence>
<proteinExistence type="predicted"/>
<gene>
    <name evidence="1" type="ORF">CK203_039668</name>
</gene>
<organism evidence="1 2">
    <name type="scientific">Vitis vinifera</name>
    <name type="common">Grape</name>
    <dbReference type="NCBI Taxonomy" id="29760"/>
    <lineage>
        <taxon>Eukaryota</taxon>
        <taxon>Viridiplantae</taxon>
        <taxon>Streptophyta</taxon>
        <taxon>Embryophyta</taxon>
        <taxon>Tracheophyta</taxon>
        <taxon>Spermatophyta</taxon>
        <taxon>Magnoliopsida</taxon>
        <taxon>eudicotyledons</taxon>
        <taxon>Gunneridae</taxon>
        <taxon>Pentapetalae</taxon>
        <taxon>rosids</taxon>
        <taxon>Vitales</taxon>
        <taxon>Vitaceae</taxon>
        <taxon>Viteae</taxon>
        <taxon>Vitis</taxon>
    </lineage>
</organism>
<comment type="caution">
    <text evidence="1">The sequence shown here is derived from an EMBL/GenBank/DDBJ whole genome shotgun (WGS) entry which is preliminary data.</text>
</comment>
<sequence length="162" mass="18667">MFVSSGWNSLIWASREEGKRVADLVVDPAFWTGAIMVLKATIPLVRVLSWINGSDKPQMGYIYDTMDQAKEAIAKEFKDKKSQYMPFWEVIDEIWNKHLYSPLHSTDLHVQDVIGLQLDKYLWTEGAFAKEVPLTKELIFLQGFKSRLNADIVLEEIDPMDD</sequence>
<name>A0A438HFW6_VITVI</name>
<evidence type="ECO:0000313" key="2">
    <source>
        <dbReference type="Proteomes" id="UP000288805"/>
    </source>
</evidence>
<dbReference type="EMBL" id="QGNW01000230">
    <property type="protein sequence ID" value="RVW83259.1"/>
    <property type="molecule type" value="Genomic_DNA"/>
</dbReference>
<reference evidence="1 2" key="1">
    <citation type="journal article" date="2018" name="PLoS Genet.">
        <title>Population sequencing reveals clonal diversity and ancestral inbreeding in the grapevine cultivar Chardonnay.</title>
        <authorList>
            <person name="Roach M.J."/>
            <person name="Johnson D.L."/>
            <person name="Bohlmann J."/>
            <person name="van Vuuren H.J."/>
            <person name="Jones S.J."/>
            <person name="Pretorius I.S."/>
            <person name="Schmidt S.A."/>
            <person name="Borneman A.R."/>
        </authorList>
    </citation>
    <scope>NUCLEOTIDE SEQUENCE [LARGE SCALE GENOMIC DNA]</scope>
    <source>
        <strain evidence="2">cv. Chardonnay</strain>
        <tissue evidence="1">Leaf</tissue>
    </source>
</reference>